<dbReference type="GO" id="GO:0016841">
    <property type="term" value="F:ammonia-lyase activity"/>
    <property type="evidence" value="ECO:0007669"/>
    <property type="project" value="UniProtKB-ARBA"/>
</dbReference>
<dbReference type="Gene3D" id="1.20.200.10">
    <property type="entry name" value="Fumarase/aspartase (Central domain)"/>
    <property type="match status" value="1"/>
</dbReference>
<reference evidence="2 3" key="1">
    <citation type="submission" date="2018-06" db="EMBL/GenBank/DDBJ databases">
        <title>Streptomyces reniochalinae sp. nov. and Streptomyces diacarnus sp. nov. from marine sponges.</title>
        <authorList>
            <person name="Li L."/>
        </authorList>
    </citation>
    <scope>NUCLEOTIDE SEQUENCE [LARGE SCALE GENOMIC DNA]</scope>
    <source>
        <strain evidence="2 3">LHW51701</strain>
    </source>
</reference>
<organism evidence="2 3">
    <name type="scientific">Streptomyces diacarni</name>
    <dbReference type="NCBI Taxonomy" id="2800381"/>
    <lineage>
        <taxon>Bacteria</taxon>
        <taxon>Bacillati</taxon>
        <taxon>Actinomycetota</taxon>
        <taxon>Actinomycetes</taxon>
        <taxon>Kitasatosporales</taxon>
        <taxon>Streptomycetaceae</taxon>
        <taxon>Streptomyces</taxon>
    </lineage>
</organism>
<evidence type="ECO:0000313" key="2">
    <source>
        <dbReference type="EMBL" id="RCG15601.1"/>
    </source>
</evidence>
<dbReference type="SUPFAM" id="SSF48557">
    <property type="entry name" value="L-aspartase-like"/>
    <property type="match status" value="1"/>
</dbReference>
<dbReference type="InterPro" id="IPR024083">
    <property type="entry name" value="Fumarase/histidase_N"/>
</dbReference>
<dbReference type="PANTHER" id="PTHR10362">
    <property type="entry name" value="HISTIDINE AMMONIA-LYASE"/>
    <property type="match status" value="1"/>
</dbReference>
<dbReference type="Gene3D" id="1.10.275.10">
    <property type="entry name" value="Fumarase/aspartase (N-terminal domain)"/>
    <property type="match status" value="1"/>
</dbReference>
<comment type="caution">
    <text evidence="2">The sequence shown here is derived from an EMBL/GenBank/DDBJ whole genome shotgun (WGS) entry which is preliminary data.</text>
</comment>
<keyword evidence="1 2" id="KW-0456">Lyase</keyword>
<dbReference type="InterPro" id="IPR001106">
    <property type="entry name" value="Aromatic_Lyase"/>
</dbReference>
<dbReference type="Proteomes" id="UP000252914">
    <property type="component" value="Unassembled WGS sequence"/>
</dbReference>
<proteinExistence type="predicted"/>
<protein>
    <submittedName>
        <fullName evidence="2">Aromatic amino acid lyase</fullName>
    </submittedName>
</protein>
<gene>
    <name evidence="2" type="ORF">DTL70_30055</name>
</gene>
<dbReference type="CDD" id="cd00332">
    <property type="entry name" value="PAL-HAL"/>
    <property type="match status" value="1"/>
</dbReference>
<name>A0A367EC45_9ACTN</name>
<dbReference type="RefSeq" id="WP_114025160.1">
    <property type="nucleotide sequence ID" value="NZ_QOIN01000066.1"/>
</dbReference>
<accession>A0A367EC45</accession>
<dbReference type="EMBL" id="QOIN01000066">
    <property type="protein sequence ID" value="RCG15601.1"/>
    <property type="molecule type" value="Genomic_DNA"/>
</dbReference>
<evidence type="ECO:0000313" key="3">
    <source>
        <dbReference type="Proteomes" id="UP000252914"/>
    </source>
</evidence>
<dbReference type="Pfam" id="PF00221">
    <property type="entry name" value="Lyase_aromatic"/>
    <property type="match status" value="1"/>
</dbReference>
<dbReference type="AlphaFoldDB" id="A0A367EC45"/>
<evidence type="ECO:0000256" key="1">
    <source>
        <dbReference type="ARBA" id="ARBA00023239"/>
    </source>
</evidence>
<sequence length="483" mass="50671">MTDSSTVRIDGRHLRCADVVRVARRSAWATLDDAALGRAREAYAVARDIGAKRAVYGRTTGVGANRHDVVDPDSADQHGLRLLSSHAGGTGEPAADPLVRSTLLIRLNQLAAAGSGVHPRLLEALSGALRVGALPRVHSLGAIGTGDLSALAEIALTLAGRRPWAVGSLPPVPISPGDALAFISSNAATLAESVLAWHDLRELLHSSHLVAGLSYCALGGSPEAFSARVHAQRPHLGSVRSAAEMRRILWGDEEPRAGRRLQDPFGLRAFPQVQGPALEAVDSLESVLSTDLNAAAENPFIDIETENAYHHGHFSTAYLALSLDHLRAALHHVAELSAARLGDLVEPELTGLSPFLAAGPSGSSGIMILEYVAHDALSQLRHAAAPVTLGTAVISRGLEDHASFSTQAARSTSAAIGAYRTVLACELLAAVRALRLRSEELPHAPVAEAFRMAAASLPMVSEDHPLTEEIARAEQLVAGLAAV</sequence>
<dbReference type="InterPro" id="IPR008948">
    <property type="entry name" value="L-Aspartase-like"/>
</dbReference>
<keyword evidence="3" id="KW-1185">Reference proteome</keyword>